<dbReference type="Proteomes" id="UP001431209">
    <property type="component" value="Unassembled WGS sequence"/>
</dbReference>
<gene>
    <name evidence="1" type="ORF">AKO1_006032</name>
</gene>
<keyword evidence="2" id="KW-1185">Reference proteome</keyword>
<dbReference type="EMBL" id="JAOPGA020000139">
    <property type="protein sequence ID" value="KAL0477083.1"/>
    <property type="molecule type" value="Genomic_DNA"/>
</dbReference>
<comment type="caution">
    <text evidence="1">The sequence shown here is derived from an EMBL/GenBank/DDBJ whole genome shotgun (WGS) entry which is preliminary data.</text>
</comment>
<proteinExistence type="predicted"/>
<name>A0AAW2YJB9_9EUKA</name>
<sequence length="232" mass="26589">MKISDKDRRRTLEYLSVLHELGAEMEDGIQGAEALWENLTMCKSSPDDIFEMDVQLHGHEVSVFAEHLTQLIGVENTLLNIIEQYQFYLESSVSYDGDNVYRNKSSPIHVRNPSAHKKGNTCVSPNTIRDIPFDCSNGVTTKLLQYLQVNSHIDRVCKCTKLFNTIRRLLMQNEEEAVEVKVIEADIMNITGSSPTTSNDLLMLEKMHGKFKRKLTEYEEIVFQINQNFLVS</sequence>
<protein>
    <submittedName>
        <fullName evidence="1">RdgA</fullName>
    </submittedName>
</protein>
<reference evidence="1 2" key="1">
    <citation type="submission" date="2024-03" db="EMBL/GenBank/DDBJ databases">
        <title>The Acrasis kona genome and developmental transcriptomes reveal deep origins of eukaryotic multicellular pathways.</title>
        <authorList>
            <person name="Sheikh S."/>
            <person name="Fu C.-J."/>
            <person name="Brown M.W."/>
            <person name="Baldauf S.L."/>
        </authorList>
    </citation>
    <scope>NUCLEOTIDE SEQUENCE [LARGE SCALE GENOMIC DNA]</scope>
    <source>
        <strain evidence="1 2">ATCC MYA-3509</strain>
    </source>
</reference>
<accession>A0AAW2YJB9</accession>
<dbReference type="AlphaFoldDB" id="A0AAW2YJB9"/>
<evidence type="ECO:0000313" key="2">
    <source>
        <dbReference type="Proteomes" id="UP001431209"/>
    </source>
</evidence>
<organism evidence="1 2">
    <name type="scientific">Acrasis kona</name>
    <dbReference type="NCBI Taxonomy" id="1008807"/>
    <lineage>
        <taxon>Eukaryota</taxon>
        <taxon>Discoba</taxon>
        <taxon>Heterolobosea</taxon>
        <taxon>Tetramitia</taxon>
        <taxon>Eutetramitia</taxon>
        <taxon>Acrasidae</taxon>
        <taxon>Acrasis</taxon>
    </lineage>
</organism>
<evidence type="ECO:0000313" key="1">
    <source>
        <dbReference type="EMBL" id="KAL0477083.1"/>
    </source>
</evidence>